<name>A0A4R2L0T7_9GAMM</name>
<keyword evidence="1" id="KW-0472">Membrane</keyword>
<evidence type="ECO:0000256" key="1">
    <source>
        <dbReference type="SAM" id="Phobius"/>
    </source>
</evidence>
<proteinExistence type="predicted"/>
<dbReference type="AlphaFoldDB" id="A0A4R2L0T7"/>
<evidence type="ECO:0000313" key="3">
    <source>
        <dbReference type="Proteomes" id="UP000295765"/>
    </source>
</evidence>
<sequence>MSADRRALAAAALLTLAMAVLMIWLVNVAWARLPSWLMLPLCLLLAVALIGTPIYALLKWSEARLARRQRDQQVPPRR</sequence>
<dbReference type="EMBL" id="SLWY01000013">
    <property type="protein sequence ID" value="TCO80631.1"/>
    <property type="molecule type" value="Genomic_DNA"/>
</dbReference>
<comment type="caution">
    <text evidence="2">The sequence shown here is derived from an EMBL/GenBank/DDBJ whole genome shotgun (WGS) entry which is preliminary data.</text>
</comment>
<feature type="transmembrane region" description="Helical" evidence="1">
    <location>
        <begin position="36"/>
        <end position="58"/>
    </location>
</feature>
<evidence type="ECO:0000313" key="2">
    <source>
        <dbReference type="EMBL" id="TCO80631.1"/>
    </source>
</evidence>
<keyword evidence="1" id="KW-1133">Transmembrane helix</keyword>
<organism evidence="2 3">
    <name type="scientific">Plasticicumulans lactativorans</name>
    <dbReference type="NCBI Taxonomy" id="1133106"/>
    <lineage>
        <taxon>Bacteria</taxon>
        <taxon>Pseudomonadati</taxon>
        <taxon>Pseudomonadota</taxon>
        <taxon>Gammaproteobacteria</taxon>
        <taxon>Candidatus Competibacteraceae</taxon>
        <taxon>Plasticicumulans</taxon>
    </lineage>
</organism>
<accession>A0A4R2L0T7</accession>
<feature type="transmembrane region" description="Helical" evidence="1">
    <location>
        <begin position="7"/>
        <end position="30"/>
    </location>
</feature>
<keyword evidence="1" id="KW-0812">Transmembrane</keyword>
<keyword evidence="3" id="KW-1185">Reference proteome</keyword>
<gene>
    <name evidence="2" type="ORF">EV699_113109</name>
</gene>
<protein>
    <submittedName>
        <fullName evidence="2">Uncharacterized protein</fullName>
    </submittedName>
</protein>
<reference evidence="2 3" key="1">
    <citation type="submission" date="2019-03" db="EMBL/GenBank/DDBJ databases">
        <title>Genomic Encyclopedia of Type Strains, Phase IV (KMG-IV): sequencing the most valuable type-strain genomes for metagenomic binning, comparative biology and taxonomic classification.</title>
        <authorList>
            <person name="Goeker M."/>
        </authorList>
    </citation>
    <scope>NUCLEOTIDE SEQUENCE [LARGE SCALE GENOMIC DNA]</scope>
    <source>
        <strain evidence="2 3">DSM 25287</strain>
    </source>
</reference>
<dbReference type="Proteomes" id="UP000295765">
    <property type="component" value="Unassembled WGS sequence"/>
</dbReference>
<dbReference type="RefSeq" id="WP_132543317.1">
    <property type="nucleotide sequence ID" value="NZ_SLWY01000013.1"/>
</dbReference>